<dbReference type="PANTHER" id="PTHR35273:SF2">
    <property type="entry name" value="ALPHA-GALACTOSIDASE"/>
    <property type="match status" value="1"/>
</dbReference>
<feature type="chain" id="PRO_5040807600" description="Glycoside-hydrolase family GH114 TIM-barrel domain-containing protein" evidence="2">
    <location>
        <begin position="25"/>
        <end position="289"/>
    </location>
</feature>
<dbReference type="InterPro" id="IPR017853">
    <property type="entry name" value="GH"/>
</dbReference>
<evidence type="ECO:0000256" key="1">
    <source>
        <dbReference type="SAM" id="MobiDB-lite"/>
    </source>
</evidence>
<dbReference type="Gene3D" id="3.20.20.70">
    <property type="entry name" value="Aldolase class I"/>
    <property type="match status" value="1"/>
</dbReference>
<dbReference type="InterPro" id="IPR013785">
    <property type="entry name" value="Aldolase_TIM"/>
</dbReference>
<feature type="domain" description="Glycoside-hydrolase family GH114 TIM-barrel" evidence="3">
    <location>
        <begin position="61"/>
        <end position="275"/>
    </location>
</feature>
<comment type="caution">
    <text evidence="4">The sequence shown here is derived from an EMBL/GenBank/DDBJ whole genome shotgun (WGS) entry which is preliminary data.</text>
</comment>
<reference evidence="4" key="2">
    <citation type="submission" date="2023-01" db="EMBL/GenBank/DDBJ databases">
        <authorList>
            <person name="Sun Q."/>
            <person name="Evtushenko L."/>
        </authorList>
    </citation>
    <scope>NUCLEOTIDE SEQUENCE</scope>
    <source>
        <strain evidence="4">VKM Ac-1940</strain>
    </source>
</reference>
<proteinExistence type="predicted"/>
<evidence type="ECO:0000259" key="3">
    <source>
        <dbReference type="Pfam" id="PF03537"/>
    </source>
</evidence>
<keyword evidence="5" id="KW-1185">Reference proteome</keyword>
<accession>A0A9W6HKF3</accession>
<name>A0A9W6HKF3_9MICO</name>
<dbReference type="SUPFAM" id="SSF51445">
    <property type="entry name" value="(Trans)glycosidases"/>
    <property type="match status" value="1"/>
</dbReference>
<gene>
    <name evidence="4" type="ORF">GCM10017591_06890</name>
</gene>
<dbReference type="PANTHER" id="PTHR35273">
    <property type="entry name" value="ALPHA-1,4 POLYGALACTOSAMINIDASE, PUTATIVE (AFU_ORTHOLOGUE AFUA_3G07890)-RELATED"/>
    <property type="match status" value="1"/>
</dbReference>
<reference evidence="4" key="1">
    <citation type="journal article" date="2014" name="Int. J. Syst. Evol. Microbiol.">
        <title>Complete genome sequence of Corynebacterium casei LMG S-19264T (=DSM 44701T), isolated from a smear-ripened cheese.</title>
        <authorList>
            <consortium name="US DOE Joint Genome Institute (JGI-PGF)"/>
            <person name="Walter F."/>
            <person name="Albersmeier A."/>
            <person name="Kalinowski J."/>
            <person name="Ruckert C."/>
        </authorList>
    </citation>
    <scope>NUCLEOTIDE SEQUENCE</scope>
    <source>
        <strain evidence="4">VKM Ac-1940</strain>
    </source>
</reference>
<dbReference type="PROSITE" id="PS51257">
    <property type="entry name" value="PROKAR_LIPOPROTEIN"/>
    <property type="match status" value="1"/>
</dbReference>
<protein>
    <recommendedName>
        <fullName evidence="3">Glycoside-hydrolase family GH114 TIM-barrel domain-containing protein</fullName>
    </recommendedName>
</protein>
<dbReference type="EMBL" id="BSER01000003">
    <property type="protein sequence ID" value="GLJ94628.1"/>
    <property type="molecule type" value="Genomic_DNA"/>
</dbReference>
<feature type="signal peptide" evidence="2">
    <location>
        <begin position="1"/>
        <end position="24"/>
    </location>
</feature>
<dbReference type="Pfam" id="PF03537">
    <property type="entry name" value="Glyco_hydro_114"/>
    <property type="match status" value="1"/>
</dbReference>
<evidence type="ECO:0000256" key="2">
    <source>
        <dbReference type="SAM" id="SignalP"/>
    </source>
</evidence>
<dbReference type="Proteomes" id="UP001142291">
    <property type="component" value="Unassembled WGS sequence"/>
</dbReference>
<sequence length="289" mass="30300">MAPRRRSRSVTVALVGIFLVTGCAATTTNGESAPPPASATATSPATSSPGDVTLPPAGAGFDYQLGGAYAPPPGVTVVARDRTAPPAAGTYGICYVNAFQTQPGEASSWPFDLLLTDASSHPVVDPGWPDEVIVDSRKSDRVAAVVTPWIHGCADAGYRAVEFDNLDTYTRTGGTLTRDDNLRLARLLVTAAHRAGLAAAQKNAAEDAPLLHDQAGFDFAVAEECAAHDECAAYTDVYGAHVLAIEYPDTLDAPLAEVCARADRPASLILRDRMLVAPGTPGYRYETCR</sequence>
<organism evidence="4 5">
    <name type="scientific">Microbacterium dextranolyticum</name>
    <dbReference type="NCBI Taxonomy" id="36806"/>
    <lineage>
        <taxon>Bacteria</taxon>
        <taxon>Bacillati</taxon>
        <taxon>Actinomycetota</taxon>
        <taxon>Actinomycetes</taxon>
        <taxon>Micrococcales</taxon>
        <taxon>Microbacteriaceae</taxon>
        <taxon>Microbacterium</taxon>
    </lineage>
</organism>
<evidence type="ECO:0000313" key="4">
    <source>
        <dbReference type="EMBL" id="GLJ94628.1"/>
    </source>
</evidence>
<evidence type="ECO:0000313" key="5">
    <source>
        <dbReference type="Proteomes" id="UP001142291"/>
    </source>
</evidence>
<dbReference type="AlphaFoldDB" id="A0A9W6HKF3"/>
<dbReference type="InterPro" id="IPR004352">
    <property type="entry name" value="GH114_TIM-barrel"/>
</dbReference>
<feature type="compositionally biased region" description="Low complexity" evidence="1">
    <location>
        <begin position="38"/>
        <end position="49"/>
    </location>
</feature>
<keyword evidence="2" id="KW-0732">Signal</keyword>
<feature type="region of interest" description="Disordered" evidence="1">
    <location>
        <begin position="28"/>
        <end position="56"/>
    </location>
</feature>